<dbReference type="PANTHER" id="PTHR43156">
    <property type="entry name" value="STAGE II SPORULATION PROTEIN E-RELATED"/>
    <property type="match status" value="1"/>
</dbReference>
<organism evidence="3">
    <name type="scientific">marine sediment metagenome</name>
    <dbReference type="NCBI Taxonomy" id="412755"/>
    <lineage>
        <taxon>unclassified sequences</taxon>
        <taxon>metagenomes</taxon>
        <taxon>ecological metagenomes</taxon>
    </lineage>
</organism>
<dbReference type="GO" id="GO:0016791">
    <property type="term" value="F:phosphatase activity"/>
    <property type="evidence" value="ECO:0007669"/>
    <property type="project" value="TreeGrafter"/>
</dbReference>
<feature type="domain" description="PPM-type phosphatase" evidence="2">
    <location>
        <begin position="1"/>
        <end position="186"/>
    </location>
</feature>
<proteinExistence type="predicted"/>
<gene>
    <name evidence="3" type="ORF">LCGC14_2714320</name>
</gene>
<dbReference type="Gene3D" id="3.60.40.10">
    <property type="entry name" value="PPM-type phosphatase domain"/>
    <property type="match status" value="1"/>
</dbReference>
<evidence type="ECO:0000313" key="3">
    <source>
        <dbReference type="EMBL" id="KKK91305.1"/>
    </source>
</evidence>
<name>A0A0F8ZZM3_9ZZZZ</name>
<evidence type="ECO:0000259" key="2">
    <source>
        <dbReference type="SMART" id="SM00331"/>
    </source>
</evidence>
<feature type="non-terminal residue" evidence="3">
    <location>
        <position position="1"/>
    </location>
</feature>
<evidence type="ECO:0000256" key="1">
    <source>
        <dbReference type="ARBA" id="ARBA00022801"/>
    </source>
</evidence>
<dbReference type="SMART" id="SM00331">
    <property type="entry name" value="PP2C_SIG"/>
    <property type="match status" value="1"/>
</dbReference>
<protein>
    <recommendedName>
        <fullName evidence="2">PPM-type phosphatase domain-containing protein</fullName>
    </recommendedName>
</protein>
<sequence>GHGIAPALLATRTSSEVRYGILYGRGPRDIVRSLNTFICDHFDETHLYVTFVAAQIDLLRRQLTWCGAGHPSPLLIRRNVPTVERLDSQNMLIGVRKDVLDDPIEQTVSLEPGDRLLFYTDGLTETAVTETAVADGRQLGIGGLADLAVDAMSVDLFEMADHILQRVDGKQHGPTLDDKTLIVAEVK</sequence>
<dbReference type="InterPro" id="IPR052016">
    <property type="entry name" value="Bact_Sigma-Reg"/>
</dbReference>
<dbReference type="SUPFAM" id="SSF81606">
    <property type="entry name" value="PP2C-like"/>
    <property type="match status" value="1"/>
</dbReference>
<dbReference type="PANTHER" id="PTHR43156:SF2">
    <property type="entry name" value="STAGE II SPORULATION PROTEIN E"/>
    <property type="match status" value="1"/>
</dbReference>
<comment type="caution">
    <text evidence="3">The sequence shown here is derived from an EMBL/GenBank/DDBJ whole genome shotgun (WGS) entry which is preliminary data.</text>
</comment>
<reference evidence="3" key="1">
    <citation type="journal article" date="2015" name="Nature">
        <title>Complex archaea that bridge the gap between prokaryotes and eukaryotes.</title>
        <authorList>
            <person name="Spang A."/>
            <person name="Saw J.H."/>
            <person name="Jorgensen S.L."/>
            <person name="Zaremba-Niedzwiedzka K."/>
            <person name="Martijn J."/>
            <person name="Lind A.E."/>
            <person name="van Eijk R."/>
            <person name="Schleper C."/>
            <person name="Guy L."/>
            <person name="Ettema T.J."/>
        </authorList>
    </citation>
    <scope>NUCLEOTIDE SEQUENCE</scope>
</reference>
<dbReference type="Pfam" id="PF07228">
    <property type="entry name" value="SpoIIE"/>
    <property type="match status" value="1"/>
</dbReference>
<dbReference type="InterPro" id="IPR036457">
    <property type="entry name" value="PPM-type-like_dom_sf"/>
</dbReference>
<keyword evidence="1" id="KW-0378">Hydrolase</keyword>
<dbReference type="AlphaFoldDB" id="A0A0F8ZZM3"/>
<dbReference type="InterPro" id="IPR001932">
    <property type="entry name" value="PPM-type_phosphatase-like_dom"/>
</dbReference>
<accession>A0A0F8ZZM3</accession>
<dbReference type="EMBL" id="LAZR01048715">
    <property type="protein sequence ID" value="KKK91305.1"/>
    <property type="molecule type" value="Genomic_DNA"/>
</dbReference>